<keyword evidence="4" id="KW-1185">Reference proteome</keyword>
<dbReference type="InterPro" id="IPR047365">
    <property type="entry name" value="Tudor_AtPTM-like"/>
</dbReference>
<reference evidence="3 4" key="1">
    <citation type="journal article" date="2024" name="Science">
        <title>Giant polyketide synthase enzymes in the biosynthesis of giant marine polyether toxins.</title>
        <authorList>
            <person name="Fallon T.R."/>
            <person name="Shende V.V."/>
            <person name="Wierzbicki I.H."/>
            <person name="Pendleton A.L."/>
            <person name="Watervoot N.F."/>
            <person name="Auber R.P."/>
            <person name="Gonzalez D.J."/>
            <person name="Wisecaver J.H."/>
            <person name="Moore B.S."/>
        </authorList>
    </citation>
    <scope>NUCLEOTIDE SEQUENCE [LARGE SCALE GENOMIC DNA]</scope>
    <source>
        <strain evidence="3 4">12B1</strain>
    </source>
</reference>
<feature type="compositionally biased region" description="Basic and acidic residues" evidence="1">
    <location>
        <begin position="417"/>
        <end position="427"/>
    </location>
</feature>
<proteinExistence type="predicted"/>
<feature type="compositionally biased region" description="Gly residues" evidence="1">
    <location>
        <begin position="268"/>
        <end position="278"/>
    </location>
</feature>
<evidence type="ECO:0000313" key="3">
    <source>
        <dbReference type="EMBL" id="KAL1528317.1"/>
    </source>
</evidence>
<dbReference type="AlphaFoldDB" id="A0AB34K574"/>
<dbReference type="Pfam" id="PF21743">
    <property type="entry name" value="PTM_DIR17_Tudor"/>
    <property type="match status" value="1"/>
</dbReference>
<name>A0AB34K574_PRYPA</name>
<evidence type="ECO:0000259" key="2">
    <source>
        <dbReference type="Pfam" id="PF21743"/>
    </source>
</evidence>
<feature type="region of interest" description="Disordered" evidence="1">
    <location>
        <begin position="389"/>
        <end position="446"/>
    </location>
</feature>
<dbReference type="Proteomes" id="UP001515480">
    <property type="component" value="Unassembled WGS sequence"/>
</dbReference>
<evidence type="ECO:0000256" key="1">
    <source>
        <dbReference type="SAM" id="MobiDB-lite"/>
    </source>
</evidence>
<feature type="compositionally biased region" description="Low complexity" evidence="1">
    <location>
        <begin position="428"/>
        <end position="440"/>
    </location>
</feature>
<evidence type="ECO:0000313" key="4">
    <source>
        <dbReference type="Proteomes" id="UP001515480"/>
    </source>
</evidence>
<sequence>MAPKAVHPVLVANVAYRRAIVRLCVEQIREIEGRLEQGCGVRFEQQLQGCDDLAGVARALAVLQRRTQLHAADSGWLDELAVLPAAELDERAIEMTRHLKRRLAELDRAVPYATDPSQYIGAAVLRRLEGHGALAGTVVEHDALTGFRVQYADGDAEDVTLRELLAILPRDRAAPPPPASSCAAVAAAADPAMLRDLSVQQLFCRLERRRREEQAERLVAEEAALEAAAAAEAPAQKGLSARGEAGGGCAGRAAAVAAREEQNEAPCGGSGGGGGAKGGAPRNGKKGGAGAERRLPPKAGAEVNGHALAAAEPPKRALVPCGAEKAAEPPKRGAEEVVALAELPEGWRVAYASNGKAEFISPDGITTFSTVSKAQKWHRMQLAAVAQLSNASKAKRRRAEKGISAPPTEPTEEPSLAEEKAPPHDAAEPAPAALGDAAPAFTREETPQVHALPAYGLGLIELEAVLEKNDKKTRIPRELRGLAVPDREWKVALPYFTQDSKTREQFISHLDSRR</sequence>
<feature type="region of interest" description="Disordered" evidence="1">
    <location>
        <begin position="263"/>
        <end position="297"/>
    </location>
</feature>
<comment type="caution">
    <text evidence="3">The sequence shown here is derived from an EMBL/GenBank/DDBJ whole genome shotgun (WGS) entry which is preliminary data.</text>
</comment>
<protein>
    <recommendedName>
        <fullName evidence="2">PTM/DIR17-like Tudor domain-containing protein</fullName>
    </recommendedName>
</protein>
<organism evidence="3 4">
    <name type="scientific">Prymnesium parvum</name>
    <name type="common">Toxic golden alga</name>
    <dbReference type="NCBI Taxonomy" id="97485"/>
    <lineage>
        <taxon>Eukaryota</taxon>
        <taxon>Haptista</taxon>
        <taxon>Haptophyta</taxon>
        <taxon>Prymnesiophyceae</taxon>
        <taxon>Prymnesiales</taxon>
        <taxon>Prymnesiaceae</taxon>
        <taxon>Prymnesium</taxon>
    </lineage>
</organism>
<dbReference type="EMBL" id="JBGBPQ010000002">
    <property type="protein sequence ID" value="KAL1528317.1"/>
    <property type="molecule type" value="Genomic_DNA"/>
</dbReference>
<gene>
    <name evidence="3" type="ORF">AB1Y20_009672</name>
</gene>
<feature type="domain" description="PTM/DIR17-like Tudor" evidence="2">
    <location>
        <begin position="123"/>
        <end position="168"/>
    </location>
</feature>
<accession>A0AB34K574</accession>